<dbReference type="Proteomes" id="UP000694853">
    <property type="component" value="Unplaced"/>
</dbReference>
<dbReference type="InterPro" id="IPR020864">
    <property type="entry name" value="MACPF"/>
</dbReference>
<evidence type="ECO:0000259" key="1">
    <source>
        <dbReference type="PROSITE" id="PS51412"/>
    </source>
</evidence>
<gene>
    <name evidence="3" type="primary">LOC113859880</name>
</gene>
<dbReference type="GeneID" id="113859880"/>
<dbReference type="RefSeq" id="XP_027348347.1">
    <property type="nucleotide sequence ID" value="XM_027492546.1"/>
</dbReference>
<dbReference type="PROSITE" id="PS51412">
    <property type="entry name" value="MACPF_2"/>
    <property type="match status" value="1"/>
</dbReference>
<sequence>MDMIRNGGYELEPQSAAEKAVSVIGLGYDVCKDIRLGVCKCRVLELDINHTKNLEFPGGVVVPNVPSSVKCHPGERLRLSHILPFDEMSKLFNQKLSLSGNIPSGMFNAMFDLRSCCWKKDATSTKMLGFDGWFITLYEVELDGSHRTIANDVIREVPSSWNPAALAEFIEKYGTHSVVGVKMGGMDVVHIKQLTKSNLEPAEVQKLLKQVADERFSRDLNTSYGGNSEISQMLKNDEEIPWEVHIALAASVNPHVKSLTKNQDIMSISVRRGGYFGIDQNHDKWISTVSQSPNVISMNLVPITSLMNSVPGIGFLNHAINLYLKYKPPIEELHQFLEFQLRRHWAPVYDQPLRFGSNHRRNKSPALQFTFMGPKLYIKTMQVDCGYRPITGLRLFLEGRKSDHLAIHLQHLSNLPSTIKVLDHHNHNCIDELIENRAAYFEPVKWKMFSHICTAPIQCNGSLIDESSCIVTKAWFEVKLIKMKKVLFLRLGYSAVASSKIRKSEWDGPSSASRKSGFFSVMMSTLLSQELHQPGIETEKPPKEDIDSAVATGTYNVESTTDAPVPTKTPKMLRFVDTNEVVRGPNDTPGYWVVTGAKLSVEGGKISIRVKYSLLDIING</sequence>
<reference evidence="3" key="2">
    <citation type="submission" date="2025-08" db="UniProtKB">
        <authorList>
            <consortium name="RefSeq"/>
        </authorList>
    </citation>
    <scope>IDENTIFICATION</scope>
    <source>
        <tissue evidence="3">Young leaves</tissue>
    </source>
</reference>
<feature type="domain" description="MACPF" evidence="1">
    <location>
        <begin position="7"/>
        <end position="337"/>
    </location>
</feature>
<dbReference type="GO" id="GO:2000031">
    <property type="term" value="P:regulation of salicylic acid mediated signaling pathway"/>
    <property type="evidence" value="ECO:0007669"/>
    <property type="project" value="InterPro"/>
</dbReference>
<dbReference type="OrthoDB" id="1392627at2759"/>
<proteinExistence type="predicted"/>
<dbReference type="KEGG" id="aprc:113859880"/>
<evidence type="ECO:0000313" key="3">
    <source>
        <dbReference type="RefSeq" id="XP_027348347.1"/>
    </source>
</evidence>
<dbReference type="SMART" id="SM00457">
    <property type="entry name" value="MACPF"/>
    <property type="match status" value="1"/>
</dbReference>
<accession>A0A8B8KWR4</accession>
<keyword evidence="2" id="KW-1185">Reference proteome</keyword>
<protein>
    <submittedName>
        <fullName evidence="3">MACPF domain-containing protein NSL1-like</fullName>
    </submittedName>
</protein>
<dbReference type="AlphaFoldDB" id="A0A8B8KWR4"/>
<dbReference type="PANTHER" id="PTHR33199">
    <property type="entry name" value="MACPF DOMAIN-CONTAINING PROTEIN CAD1"/>
    <property type="match status" value="1"/>
</dbReference>
<organism evidence="2 3">
    <name type="scientific">Abrus precatorius</name>
    <name type="common">Indian licorice</name>
    <name type="synonym">Glycine abrus</name>
    <dbReference type="NCBI Taxonomy" id="3816"/>
    <lineage>
        <taxon>Eukaryota</taxon>
        <taxon>Viridiplantae</taxon>
        <taxon>Streptophyta</taxon>
        <taxon>Embryophyta</taxon>
        <taxon>Tracheophyta</taxon>
        <taxon>Spermatophyta</taxon>
        <taxon>Magnoliopsida</taxon>
        <taxon>eudicotyledons</taxon>
        <taxon>Gunneridae</taxon>
        <taxon>Pentapetalae</taxon>
        <taxon>rosids</taxon>
        <taxon>fabids</taxon>
        <taxon>Fabales</taxon>
        <taxon>Fabaceae</taxon>
        <taxon>Papilionoideae</taxon>
        <taxon>50 kb inversion clade</taxon>
        <taxon>NPAAA clade</taxon>
        <taxon>indigoferoid/millettioid clade</taxon>
        <taxon>Abreae</taxon>
        <taxon>Abrus</taxon>
    </lineage>
</organism>
<dbReference type="GO" id="GO:0005886">
    <property type="term" value="C:plasma membrane"/>
    <property type="evidence" value="ECO:0007669"/>
    <property type="project" value="TreeGrafter"/>
</dbReference>
<evidence type="ECO:0000313" key="2">
    <source>
        <dbReference type="Proteomes" id="UP000694853"/>
    </source>
</evidence>
<reference evidence="2" key="1">
    <citation type="journal article" date="2019" name="Toxins">
        <title>Detection of Abrin-Like and Prepropulchellin-Like Toxin Genes and Transcripts Using Whole Genome Sequencing and Full-Length Transcript Sequencing of Abrus precatorius.</title>
        <authorList>
            <person name="Hovde B.T."/>
            <person name="Daligault H.E."/>
            <person name="Hanschen E.R."/>
            <person name="Kunde Y.A."/>
            <person name="Johnson M.B."/>
            <person name="Starkenburg S.R."/>
            <person name="Johnson S.L."/>
        </authorList>
    </citation>
    <scope>NUCLEOTIDE SEQUENCE [LARGE SCALE GENOMIC DNA]</scope>
</reference>
<dbReference type="Pfam" id="PF01823">
    <property type="entry name" value="MACPF"/>
    <property type="match status" value="1"/>
</dbReference>
<dbReference type="GO" id="GO:0009626">
    <property type="term" value="P:plant-type hypersensitive response"/>
    <property type="evidence" value="ECO:0007669"/>
    <property type="project" value="TreeGrafter"/>
</dbReference>
<name>A0A8B8KWR4_ABRPR</name>
<dbReference type="InterPro" id="IPR044663">
    <property type="entry name" value="CAD1/NSL1-like"/>
</dbReference>
<dbReference type="PANTHER" id="PTHR33199:SF8">
    <property type="entry name" value="MACPF DOMAIN-CONTAINING PROTEIN NSL1"/>
    <property type="match status" value="1"/>
</dbReference>